<protein>
    <submittedName>
        <fullName evidence="3">Short-chain dehydrogenase</fullName>
    </submittedName>
</protein>
<dbReference type="PANTHER" id="PTHR43669:SF8">
    <property type="entry name" value="SHORT-CHAIN TYPE DEHYDROGENASE_REDUCTASE-RELATED"/>
    <property type="match status" value="1"/>
</dbReference>
<dbReference type="CDD" id="cd05233">
    <property type="entry name" value="SDR_c"/>
    <property type="match status" value="1"/>
</dbReference>
<keyword evidence="2" id="KW-0560">Oxidoreductase</keyword>
<reference evidence="4" key="1">
    <citation type="submission" date="2018-12" db="EMBL/GenBank/DDBJ databases">
        <title>Tengunoibacter tsumagoiensis gen. nov., sp. nov., Dictyobacter kobayashii sp. nov., D. alpinus sp. nov., and D. joshuensis sp. nov. and description of Dictyobacteraceae fam. nov. within the order Ktedonobacterales isolated from Tengu-no-mugimeshi.</title>
        <authorList>
            <person name="Wang C.M."/>
            <person name="Zheng Y."/>
            <person name="Sakai Y."/>
            <person name="Toyoda A."/>
            <person name="Minakuchi Y."/>
            <person name="Abe K."/>
            <person name="Yokota A."/>
            <person name="Yabe S."/>
        </authorList>
    </citation>
    <scope>NUCLEOTIDE SEQUENCE [LARGE SCALE GENOMIC DNA]</scope>
    <source>
        <strain evidence="4">Uno3</strain>
    </source>
</reference>
<name>A0A402A8D7_9CHLR</name>
<comment type="caution">
    <text evidence="3">The sequence shown here is derived from an EMBL/GenBank/DDBJ whole genome shotgun (WGS) entry which is preliminary data.</text>
</comment>
<dbReference type="Pfam" id="PF13561">
    <property type="entry name" value="adh_short_C2"/>
    <property type="match status" value="1"/>
</dbReference>
<evidence type="ECO:0000313" key="4">
    <source>
        <dbReference type="Proteomes" id="UP000287352"/>
    </source>
</evidence>
<accession>A0A402A8D7</accession>
<dbReference type="PRINTS" id="PR00081">
    <property type="entry name" value="GDHRDH"/>
</dbReference>
<dbReference type="RefSeq" id="WP_126582885.1">
    <property type="nucleotide sequence ID" value="NZ_BIFR01000002.1"/>
</dbReference>
<evidence type="ECO:0000256" key="1">
    <source>
        <dbReference type="ARBA" id="ARBA00006484"/>
    </source>
</evidence>
<dbReference type="InterPro" id="IPR036291">
    <property type="entry name" value="NAD(P)-bd_dom_sf"/>
</dbReference>
<dbReference type="Proteomes" id="UP000287352">
    <property type="component" value="Unassembled WGS sequence"/>
</dbReference>
<dbReference type="Gene3D" id="3.40.50.720">
    <property type="entry name" value="NAD(P)-binding Rossmann-like Domain"/>
    <property type="match status" value="1"/>
</dbReference>
<dbReference type="InterPro" id="IPR002347">
    <property type="entry name" value="SDR_fam"/>
</dbReference>
<sequence>MLLEKKNVIIYGAAGGVGSALAQAFAREGASVFLAGRTLSTLDAVAQTISNSGGVAHTAQVDVLDEQAVEEFTDMVVRSAGSIDVCINVANFADPGGLGKPLTELSLESFANPITNYTRAYFLTTRAAARRMVVKRSGVILTLTAILARVPVPSFGGLAPAWAMLEALTRSFAVELGPQGIRVAGIRSDAIPETAVVRNAYSARASLLGLTREEIQAQTESLTLLRRLPTLTEVTNTAVFLASDQASAMTATFANLSCGSLVE</sequence>
<keyword evidence="4" id="KW-1185">Reference proteome</keyword>
<evidence type="ECO:0000313" key="3">
    <source>
        <dbReference type="EMBL" id="GCE15417.1"/>
    </source>
</evidence>
<dbReference type="OrthoDB" id="9774430at2"/>
<dbReference type="GO" id="GO:0016491">
    <property type="term" value="F:oxidoreductase activity"/>
    <property type="evidence" value="ECO:0007669"/>
    <property type="project" value="UniProtKB-KW"/>
</dbReference>
<evidence type="ECO:0000256" key="2">
    <source>
        <dbReference type="ARBA" id="ARBA00023002"/>
    </source>
</evidence>
<gene>
    <name evidence="3" type="ORF">KTT_52760</name>
</gene>
<dbReference type="EMBL" id="BIFR01000002">
    <property type="protein sequence ID" value="GCE15417.1"/>
    <property type="molecule type" value="Genomic_DNA"/>
</dbReference>
<proteinExistence type="inferred from homology"/>
<organism evidence="3 4">
    <name type="scientific">Tengunoibacter tsumagoiensis</name>
    <dbReference type="NCBI Taxonomy" id="2014871"/>
    <lineage>
        <taxon>Bacteria</taxon>
        <taxon>Bacillati</taxon>
        <taxon>Chloroflexota</taxon>
        <taxon>Ktedonobacteria</taxon>
        <taxon>Ktedonobacterales</taxon>
        <taxon>Dictyobacteraceae</taxon>
        <taxon>Tengunoibacter</taxon>
    </lineage>
</organism>
<comment type="similarity">
    <text evidence="1">Belongs to the short-chain dehydrogenases/reductases (SDR) family.</text>
</comment>
<dbReference type="PANTHER" id="PTHR43669">
    <property type="entry name" value="5-KETO-D-GLUCONATE 5-REDUCTASE"/>
    <property type="match status" value="1"/>
</dbReference>
<dbReference type="SUPFAM" id="SSF51735">
    <property type="entry name" value="NAD(P)-binding Rossmann-fold domains"/>
    <property type="match status" value="1"/>
</dbReference>
<dbReference type="AlphaFoldDB" id="A0A402A8D7"/>